<evidence type="ECO:0000259" key="11">
    <source>
        <dbReference type="Pfam" id="PF20145"/>
    </source>
</evidence>
<feature type="chain" id="PRO_5040172313" description="Mesencephalic astrocyte-derived neurotrophic factor homolog" evidence="9">
    <location>
        <begin position="19"/>
        <end position="406"/>
    </location>
</feature>
<organism evidence="12">
    <name type="scientific">Lynceus sp. MCZ IZ 141354</name>
    <dbReference type="NCBI Taxonomy" id="1930659"/>
    <lineage>
        <taxon>Eukaryota</taxon>
        <taxon>Metazoa</taxon>
        <taxon>Ecdysozoa</taxon>
        <taxon>Arthropoda</taxon>
        <taxon>Crustacea</taxon>
        <taxon>Branchiopoda</taxon>
        <taxon>Diplostraca</taxon>
        <taxon>Laevicaudata</taxon>
        <taxon>Lynceidae</taxon>
        <taxon>Lynceus</taxon>
    </lineage>
</organism>
<reference evidence="12" key="1">
    <citation type="submission" date="2021-04" db="EMBL/GenBank/DDBJ databases">
        <authorList>
            <person name="Cornetti L."/>
        </authorList>
    </citation>
    <scope>NUCLEOTIDE SEQUENCE</scope>
</reference>
<comment type="similarity">
    <text evidence="2">Belongs to the ARMET family.</text>
</comment>
<dbReference type="PANTHER" id="PTHR12990">
    <property type="entry name" value="ARMET-LIKE PROTEIN"/>
    <property type="match status" value="1"/>
</dbReference>
<dbReference type="Gene3D" id="1.10.720.30">
    <property type="entry name" value="SAP domain"/>
    <property type="match status" value="1"/>
</dbReference>
<evidence type="ECO:0000256" key="7">
    <source>
        <dbReference type="ARBA" id="ARBA00032923"/>
    </source>
</evidence>
<dbReference type="FunFam" id="1.10.225.10:FF:000003">
    <property type="entry name" value="Mesencephalic astrocyte-derived neurotrophic factor"/>
    <property type="match status" value="1"/>
</dbReference>
<dbReference type="GO" id="GO:0031175">
    <property type="term" value="P:neuron projection development"/>
    <property type="evidence" value="ECO:0007669"/>
    <property type="project" value="TreeGrafter"/>
</dbReference>
<protein>
    <recommendedName>
        <fullName evidence="3">Mesencephalic astrocyte-derived neurotrophic factor homolog</fullName>
    </recommendedName>
    <alternativeName>
        <fullName evidence="7">MANF/CDNF-like protein</fullName>
    </alternativeName>
</protein>
<evidence type="ECO:0000259" key="10">
    <source>
        <dbReference type="Pfam" id="PF10208"/>
    </source>
</evidence>
<proteinExistence type="inferred from homology"/>
<evidence type="ECO:0000313" key="12">
    <source>
        <dbReference type="EMBL" id="CAG4645858.1"/>
    </source>
</evidence>
<evidence type="ECO:0000256" key="2">
    <source>
        <dbReference type="ARBA" id="ARBA00005617"/>
    </source>
</evidence>
<dbReference type="PANTHER" id="PTHR12990:SF5">
    <property type="entry name" value="MESENCEPHALIC ASTROCYTE-DERIVED NEUROTROPHIC FACTOR HOMOLOG"/>
    <property type="match status" value="1"/>
</dbReference>
<evidence type="ECO:0000256" key="4">
    <source>
        <dbReference type="ARBA" id="ARBA00022525"/>
    </source>
</evidence>
<dbReference type="InterPro" id="IPR045333">
    <property type="entry name" value="ARMET-like"/>
</dbReference>
<dbReference type="GO" id="GO:0071542">
    <property type="term" value="P:dopaminergic neuron differentiation"/>
    <property type="evidence" value="ECO:0007669"/>
    <property type="project" value="TreeGrafter"/>
</dbReference>
<feature type="domain" description="ARMET C-terminal" evidence="10">
    <location>
        <begin position="122"/>
        <end position="158"/>
    </location>
</feature>
<feature type="signal peptide" evidence="9">
    <location>
        <begin position="1"/>
        <end position="18"/>
    </location>
</feature>
<accession>A0A9N6ZFS9</accession>
<sequence>MRTLILLCVLGLVSLAYSLKRDECEVCMSVVDRFSATLKPEDLKDTKGIEDKFREFCKTAKGKDHRLCYYLGGLEESATGILGELAKPLSWSMPSDKICEKLKKKDAQVCDLRYEKSIDIKTVDLKKLKVRDLKKILSDWDESCEDCIEKGDFIKRIEGSFLLNCVQFVFRFVFKAFEEEEQPGESMAEQLKSEMKLTVLEDSDSSKTQSRETVIIRMNEKGEIVTEKVDTLSSADSSGSISSVTKLTEEGKPDPLIELASFLDYQEMTDSGNVSKSRADFLLMLRVILQMALGLEKTPRSVELRDRLNSLAEDVQLVVKQVYSLFHRDPREGLDAKTVNEVTAGNEVFLPASVLPYSQAKELHSILAHLSRPSTPNPAINDKEFNAQEQVPSGQSDEPQRPKDEL</sequence>
<gene>
    <name evidence="12" type="primary">EOG090X0F26</name>
</gene>
<evidence type="ECO:0000256" key="6">
    <source>
        <dbReference type="ARBA" id="ARBA00023157"/>
    </source>
</evidence>
<dbReference type="InterPro" id="IPR045332">
    <property type="entry name" value="ARMET_N"/>
</dbReference>
<dbReference type="InterPro" id="IPR019345">
    <property type="entry name" value="ARMET_C"/>
</dbReference>
<dbReference type="GO" id="GO:0005783">
    <property type="term" value="C:endoplasmic reticulum"/>
    <property type="evidence" value="ECO:0007669"/>
    <property type="project" value="TreeGrafter"/>
</dbReference>
<name>A0A9N6ZFS9_9CRUS</name>
<keyword evidence="4" id="KW-0964">Secreted</keyword>
<feature type="compositionally biased region" description="Polar residues" evidence="8">
    <location>
        <begin position="387"/>
        <end position="397"/>
    </location>
</feature>
<dbReference type="GO" id="GO:0005615">
    <property type="term" value="C:extracellular space"/>
    <property type="evidence" value="ECO:0007669"/>
    <property type="project" value="TreeGrafter"/>
</dbReference>
<dbReference type="Gene3D" id="1.10.225.10">
    <property type="entry name" value="Saposin-like"/>
    <property type="match status" value="1"/>
</dbReference>
<dbReference type="Pfam" id="PF20145">
    <property type="entry name" value="ARMET_N"/>
    <property type="match status" value="1"/>
</dbReference>
<evidence type="ECO:0000256" key="5">
    <source>
        <dbReference type="ARBA" id="ARBA00022729"/>
    </source>
</evidence>
<dbReference type="SUPFAM" id="SSF68906">
    <property type="entry name" value="SAP domain"/>
    <property type="match status" value="1"/>
</dbReference>
<evidence type="ECO:0000256" key="3">
    <source>
        <dbReference type="ARBA" id="ARBA00014267"/>
    </source>
</evidence>
<evidence type="ECO:0000256" key="8">
    <source>
        <dbReference type="SAM" id="MobiDB-lite"/>
    </source>
</evidence>
<keyword evidence="6" id="KW-1015">Disulfide bond</keyword>
<dbReference type="AlphaFoldDB" id="A0A9N6ZFS9"/>
<evidence type="ECO:0000256" key="9">
    <source>
        <dbReference type="SAM" id="SignalP"/>
    </source>
</evidence>
<evidence type="ECO:0000256" key="1">
    <source>
        <dbReference type="ARBA" id="ARBA00004613"/>
    </source>
</evidence>
<dbReference type="EMBL" id="OC989203">
    <property type="protein sequence ID" value="CAG4645858.1"/>
    <property type="molecule type" value="Genomic_DNA"/>
</dbReference>
<comment type="subcellular location">
    <subcellularLocation>
        <location evidence="1">Secreted</location>
    </subcellularLocation>
</comment>
<feature type="domain" description="ARMET N-terminal" evidence="11">
    <location>
        <begin position="23"/>
        <end position="118"/>
    </location>
</feature>
<keyword evidence="5 9" id="KW-0732">Signal</keyword>
<feature type="region of interest" description="Disordered" evidence="8">
    <location>
        <begin position="371"/>
        <end position="406"/>
    </location>
</feature>
<dbReference type="InterPro" id="IPR036361">
    <property type="entry name" value="SAP_dom_sf"/>
</dbReference>
<dbReference type="Pfam" id="PF10208">
    <property type="entry name" value="ARMET_C"/>
    <property type="match status" value="1"/>
</dbReference>